<evidence type="ECO:0000256" key="3">
    <source>
        <dbReference type="ARBA" id="ARBA00013253"/>
    </source>
</evidence>
<dbReference type="UniPathway" id="UPA00077">
    <property type="reaction ID" value="UER00155"/>
</dbReference>
<dbReference type="EMBL" id="SMSI01000002">
    <property type="protein sequence ID" value="TDH36042.1"/>
    <property type="molecule type" value="Genomic_DNA"/>
</dbReference>
<evidence type="ECO:0000256" key="6">
    <source>
        <dbReference type="ARBA" id="ARBA00022741"/>
    </source>
</evidence>
<dbReference type="OrthoDB" id="9808041at2"/>
<dbReference type="Gene3D" id="3.30.70.560">
    <property type="entry name" value="7,8-Dihydro-6-hydroxymethylpterin-pyrophosphokinase HPPK"/>
    <property type="match status" value="1"/>
</dbReference>
<dbReference type="AlphaFoldDB" id="A0A4V3A732"/>
<accession>A0A4V3A732</accession>
<dbReference type="Pfam" id="PF01288">
    <property type="entry name" value="HPPK"/>
    <property type="match status" value="1"/>
</dbReference>
<comment type="caution">
    <text evidence="14">The sequence shown here is derived from an EMBL/GenBank/DDBJ whole genome shotgun (WGS) entry which is preliminary data.</text>
</comment>
<keyword evidence="9" id="KW-0289">Folate biosynthesis</keyword>
<dbReference type="Proteomes" id="UP000295131">
    <property type="component" value="Unassembled WGS sequence"/>
</dbReference>
<dbReference type="PANTHER" id="PTHR43071:SF1">
    <property type="entry name" value="2-AMINO-4-HYDROXY-6-HYDROXYMETHYLDIHYDROPTERIDINE PYROPHOSPHOKINASE"/>
    <property type="match status" value="1"/>
</dbReference>
<evidence type="ECO:0000256" key="7">
    <source>
        <dbReference type="ARBA" id="ARBA00022777"/>
    </source>
</evidence>
<dbReference type="PROSITE" id="PS00794">
    <property type="entry name" value="HPPK"/>
    <property type="match status" value="1"/>
</dbReference>
<dbReference type="NCBIfam" id="TIGR01498">
    <property type="entry name" value="folK"/>
    <property type="match status" value="1"/>
</dbReference>
<evidence type="ECO:0000256" key="4">
    <source>
        <dbReference type="ARBA" id="ARBA00016218"/>
    </source>
</evidence>
<evidence type="ECO:0000256" key="11">
    <source>
        <dbReference type="ARBA" id="ARBA00029766"/>
    </source>
</evidence>
<dbReference type="GO" id="GO:0005524">
    <property type="term" value="F:ATP binding"/>
    <property type="evidence" value="ECO:0007669"/>
    <property type="project" value="UniProtKB-KW"/>
</dbReference>
<dbReference type="CDD" id="cd00483">
    <property type="entry name" value="HPPK"/>
    <property type="match status" value="1"/>
</dbReference>
<dbReference type="RefSeq" id="WP_133284742.1">
    <property type="nucleotide sequence ID" value="NZ_SMSI01000002.1"/>
</dbReference>
<dbReference type="GO" id="GO:0046654">
    <property type="term" value="P:tetrahydrofolate biosynthetic process"/>
    <property type="evidence" value="ECO:0007669"/>
    <property type="project" value="UniProtKB-UniPathway"/>
</dbReference>
<keyword evidence="8" id="KW-0067">ATP-binding</keyword>
<comment type="function">
    <text evidence="10">Catalyzes the transfer of pyrophosphate from adenosine triphosphate (ATP) to 6-hydroxymethyl-7,8-dihydropterin, an enzymatic step in folate biosynthesis pathway.</text>
</comment>
<dbReference type="SUPFAM" id="SSF55083">
    <property type="entry name" value="6-hydroxymethyl-7,8-dihydropterin pyrophosphokinase, HPPK"/>
    <property type="match status" value="1"/>
</dbReference>
<keyword evidence="7 14" id="KW-0418">Kinase</keyword>
<evidence type="ECO:0000256" key="10">
    <source>
        <dbReference type="ARBA" id="ARBA00029409"/>
    </source>
</evidence>
<evidence type="ECO:0000256" key="2">
    <source>
        <dbReference type="ARBA" id="ARBA00005810"/>
    </source>
</evidence>
<evidence type="ECO:0000256" key="1">
    <source>
        <dbReference type="ARBA" id="ARBA00005051"/>
    </source>
</evidence>
<organism evidence="14 15">
    <name type="scientific">Pseudohoeflea suaedae</name>
    <dbReference type="NCBI Taxonomy" id="877384"/>
    <lineage>
        <taxon>Bacteria</taxon>
        <taxon>Pseudomonadati</taxon>
        <taxon>Pseudomonadota</taxon>
        <taxon>Alphaproteobacteria</taxon>
        <taxon>Hyphomicrobiales</taxon>
        <taxon>Rhizobiaceae</taxon>
        <taxon>Pseudohoeflea</taxon>
    </lineage>
</organism>
<gene>
    <name evidence="14" type="primary">folK</name>
    <name evidence="14" type="ORF">E2A64_12135</name>
</gene>
<keyword evidence="6" id="KW-0547">Nucleotide-binding</keyword>
<evidence type="ECO:0000259" key="13">
    <source>
        <dbReference type="PROSITE" id="PS00794"/>
    </source>
</evidence>
<dbReference type="GO" id="GO:0003848">
    <property type="term" value="F:2-amino-4-hydroxy-6-hydroxymethyldihydropteridine diphosphokinase activity"/>
    <property type="evidence" value="ECO:0007669"/>
    <property type="project" value="UniProtKB-EC"/>
</dbReference>
<name>A0A4V3A732_9HYPH</name>
<dbReference type="GO" id="GO:0046656">
    <property type="term" value="P:folic acid biosynthetic process"/>
    <property type="evidence" value="ECO:0007669"/>
    <property type="project" value="UniProtKB-KW"/>
</dbReference>
<dbReference type="EC" id="2.7.6.3" evidence="3"/>
<sequence length="187" mass="20192">MSRSRLSVVTRAERTVAAIGLGGNIGEPTVTMAKALAMLDARADIDVLAVSALYRTPPWGKTDQAWFFNACALLGTTLSPEALLDVCLSVETELGRVREDRWGPRTIDLDVLLHGDFHSDDAMLTVPHPRMTERAFVMVPLADIAPDAIINLQSVEAWASHADGAGIEQLSSDGSWWRQALPEGDAA</sequence>
<evidence type="ECO:0000256" key="5">
    <source>
        <dbReference type="ARBA" id="ARBA00022679"/>
    </source>
</evidence>
<dbReference type="GO" id="GO:0016301">
    <property type="term" value="F:kinase activity"/>
    <property type="evidence" value="ECO:0007669"/>
    <property type="project" value="UniProtKB-KW"/>
</dbReference>
<evidence type="ECO:0000313" key="14">
    <source>
        <dbReference type="EMBL" id="TDH36042.1"/>
    </source>
</evidence>
<evidence type="ECO:0000256" key="8">
    <source>
        <dbReference type="ARBA" id="ARBA00022840"/>
    </source>
</evidence>
<protein>
    <recommendedName>
        <fullName evidence="4">2-amino-4-hydroxy-6-hydroxymethyldihydropteridine pyrophosphokinase</fullName>
        <ecNumber evidence="3">2.7.6.3</ecNumber>
    </recommendedName>
    <alternativeName>
        <fullName evidence="11">6-hydroxymethyl-7,8-dihydropterin pyrophosphokinase</fullName>
    </alternativeName>
    <alternativeName>
        <fullName evidence="12">7,8-dihydro-6-hydroxymethylpterin-pyrophosphokinase</fullName>
    </alternativeName>
</protein>
<evidence type="ECO:0000313" key="15">
    <source>
        <dbReference type="Proteomes" id="UP000295131"/>
    </source>
</evidence>
<proteinExistence type="inferred from homology"/>
<evidence type="ECO:0000256" key="12">
    <source>
        <dbReference type="ARBA" id="ARBA00033413"/>
    </source>
</evidence>
<comment type="pathway">
    <text evidence="1">Cofactor biosynthesis; tetrahydrofolate biosynthesis; 2-amino-4-hydroxy-6-hydroxymethyl-7,8-dihydropteridine diphosphate from 7,8-dihydroneopterin triphosphate: step 4/4.</text>
</comment>
<feature type="domain" description="7,8-dihydro-6-hydroxymethylpterin-pyrophosphokinase" evidence="13">
    <location>
        <begin position="101"/>
        <end position="112"/>
    </location>
</feature>
<evidence type="ECO:0000256" key="9">
    <source>
        <dbReference type="ARBA" id="ARBA00022909"/>
    </source>
</evidence>
<dbReference type="InterPro" id="IPR000550">
    <property type="entry name" value="Hppk"/>
</dbReference>
<comment type="similarity">
    <text evidence="2">Belongs to the HPPK family.</text>
</comment>
<keyword evidence="15" id="KW-1185">Reference proteome</keyword>
<dbReference type="PANTHER" id="PTHR43071">
    <property type="entry name" value="2-AMINO-4-HYDROXY-6-HYDROXYMETHYLDIHYDROPTERIDINE PYROPHOSPHOKINASE"/>
    <property type="match status" value="1"/>
</dbReference>
<dbReference type="InterPro" id="IPR035907">
    <property type="entry name" value="Hppk_sf"/>
</dbReference>
<reference evidence="14 15" key="1">
    <citation type="journal article" date="2013" name="Int. J. Syst. Evol. Microbiol.">
        <title>Hoeflea suaedae sp. nov., an endophytic bacterium isolated from the root of the halophyte Suaeda maritima.</title>
        <authorList>
            <person name="Chung E.J."/>
            <person name="Park J.A."/>
            <person name="Pramanik P."/>
            <person name="Bibi F."/>
            <person name="Jeon C.O."/>
            <person name="Chung Y.R."/>
        </authorList>
    </citation>
    <scope>NUCLEOTIDE SEQUENCE [LARGE SCALE GENOMIC DNA]</scope>
    <source>
        <strain evidence="14 15">YC6898</strain>
    </source>
</reference>
<keyword evidence="5 14" id="KW-0808">Transferase</keyword>